<reference evidence="2" key="1">
    <citation type="submission" date="2023-03" db="UniProtKB">
        <authorList>
            <consortium name="EnsemblPlants"/>
        </authorList>
    </citation>
    <scope>IDENTIFICATION</scope>
</reference>
<sequence>MFIENPLLRNQRWRRRRVFESKMRKLSLKQNQGWRRRRESNVRSGNRAFNETKAENEKGIRGKDGNQAFNKTNNQQQRSVSNLRFKEGIRKMQTDN</sequence>
<protein>
    <submittedName>
        <fullName evidence="2">Uncharacterized protein</fullName>
    </submittedName>
</protein>
<feature type="region of interest" description="Disordered" evidence="1">
    <location>
        <begin position="30"/>
        <end position="96"/>
    </location>
</feature>
<dbReference type="EnsemblPlants" id="MELO3C024151.2.1">
    <property type="protein sequence ID" value="MELO3C024151.2.1"/>
    <property type="gene ID" value="MELO3C024151.2"/>
</dbReference>
<name>A0A9I9DVA5_CUCME</name>
<organism evidence="2">
    <name type="scientific">Cucumis melo</name>
    <name type="common">Muskmelon</name>
    <dbReference type="NCBI Taxonomy" id="3656"/>
    <lineage>
        <taxon>Eukaryota</taxon>
        <taxon>Viridiplantae</taxon>
        <taxon>Streptophyta</taxon>
        <taxon>Embryophyta</taxon>
        <taxon>Tracheophyta</taxon>
        <taxon>Spermatophyta</taxon>
        <taxon>Magnoliopsida</taxon>
        <taxon>eudicotyledons</taxon>
        <taxon>Gunneridae</taxon>
        <taxon>Pentapetalae</taxon>
        <taxon>rosids</taxon>
        <taxon>fabids</taxon>
        <taxon>Cucurbitales</taxon>
        <taxon>Cucurbitaceae</taxon>
        <taxon>Benincaseae</taxon>
        <taxon>Cucumis</taxon>
    </lineage>
</organism>
<evidence type="ECO:0000256" key="1">
    <source>
        <dbReference type="SAM" id="MobiDB-lite"/>
    </source>
</evidence>
<accession>A0A9I9DVA5</accession>
<feature type="compositionally biased region" description="Basic and acidic residues" evidence="1">
    <location>
        <begin position="84"/>
        <end position="96"/>
    </location>
</feature>
<proteinExistence type="predicted"/>
<feature type="compositionally biased region" description="Basic and acidic residues" evidence="1">
    <location>
        <begin position="50"/>
        <end position="64"/>
    </location>
</feature>
<dbReference type="AlphaFoldDB" id="A0A9I9DVA5"/>
<dbReference type="Gramene" id="MELO3C024151.2.1">
    <property type="protein sequence ID" value="MELO3C024151.2.1"/>
    <property type="gene ID" value="MELO3C024151.2"/>
</dbReference>
<evidence type="ECO:0000313" key="2">
    <source>
        <dbReference type="EnsemblPlants" id="MELO3C024151.2.1"/>
    </source>
</evidence>
<feature type="compositionally biased region" description="Polar residues" evidence="1">
    <location>
        <begin position="67"/>
        <end position="82"/>
    </location>
</feature>